<evidence type="ECO:0000256" key="2">
    <source>
        <dbReference type="ARBA" id="ARBA00022801"/>
    </source>
</evidence>
<evidence type="ECO:0000259" key="7">
    <source>
        <dbReference type="Pfam" id="PF02927"/>
    </source>
</evidence>
<dbReference type="PROSITE" id="PS51257">
    <property type="entry name" value="PROKAR_LIPOPROTEIN"/>
    <property type="match status" value="1"/>
</dbReference>
<keyword evidence="2 8" id="KW-0378">Hydrolase</keyword>
<keyword evidence="4" id="KW-0326">Glycosidase</keyword>
<protein>
    <submittedName>
        <fullName evidence="8">Glycoside hydrolase family 9 protein</fullName>
    </submittedName>
</protein>
<comment type="similarity">
    <text evidence="1">Belongs to the glycosyl hydrolase 9 (cellulase E) family.</text>
</comment>
<evidence type="ECO:0000256" key="3">
    <source>
        <dbReference type="ARBA" id="ARBA00023277"/>
    </source>
</evidence>
<evidence type="ECO:0000259" key="6">
    <source>
        <dbReference type="Pfam" id="PF00759"/>
    </source>
</evidence>
<evidence type="ECO:0000256" key="5">
    <source>
        <dbReference type="ARBA" id="ARBA00023326"/>
    </source>
</evidence>
<evidence type="ECO:0000256" key="4">
    <source>
        <dbReference type="ARBA" id="ARBA00023295"/>
    </source>
</evidence>
<feature type="domain" description="Glycoside hydrolase family 9" evidence="6">
    <location>
        <begin position="131"/>
        <end position="528"/>
    </location>
</feature>
<dbReference type="InterPro" id="IPR008928">
    <property type="entry name" value="6-hairpin_glycosidase_sf"/>
</dbReference>
<gene>
    <name evidence="8" type="ORF">JIV24_14080</name>
</gene>
<evidence type="ECO:0000313" key="8">
    <source>
        <dbReference type="EMBL" id="MBK3518468.1"/>
    </source>
</evidence>
<dbReference type="SUPFAM" id="SSF48208">
    <property type="entry name" value="Six-hairpin glycosidases"/>
    <property type="match status" value="1"/>
</dbReference>
<dbReference type="EMBL" id="JAENRR010000034">
    <property type="protein sequence ID" value="MBK3518468.1"/>
    <property type="molecule type" value="Genomic_DNA"/>
</dbReference>
<dbReference type="Gene3D" id="1.50.10.10">
    <property type="match status" value="1"/>
</dbReference>
<dbReference type="Proteomes" id="UP000605676">
    <property type="component" value="Unassembled WGS sequence"/>
</dbReference>
<evidence type="ECO:0000313" key="9">
    <source>
        <dbReference type="Proteomes" id="UP000605676"/>
    </source>
</evidence>
<sequence length="595" mass="66716">MNKTVILSILVGMLVACQTNKKIDGVLLINHLGYQKDAYKSAVYQSKDLRAPAKYVIVNEQNEDVYSGVFESGGQVDNWHTGRAYRAVFTAFNKVGTYALIALVDGQKVASHPFEIMAEPMGTNVLPLLTKAFQLQRCKPPYDDKDKKMSFFGERDDIVDVSGGWYDASGEKGKYLSHLSFSNYMTPQQLPMMVWNMLEAIDVLNKTPVKNKAQISDELGVEAAFGADYLVRIQDDKGYFYATVFAGWTKDPEQRQICAYEGQDGQRNDKYQAAFREGGGMAIAALARSFSKGISGEFSSKTYLEVAEKAFAHLKANNLKYCDDEKENIIDDYCALMAATELYKATNNENYLADARQRARALEGRSMNQGAVKGWLRVDDSGQRPYFHGAEAGLPVIAMGRYLSIESEEERTKSVKAFINQSICFEIAVTNEVTNPFGYARQYVKAVDEEQSRTAFFLPHANETGYWWQGENARLASLATAMFMAQDVLEEDLQAKAKAYAAEQINWVFGLNPYNVCMLHGAGRNNPDYKEDGKSMNYLGGICNGITGGFDDESDIAFRPLPYDKDPAQRWRWSEQWLQHGGWMIPAIAYSAVYN</sequence>
<dbReference type="Gene3D" id="2.60.40.10">
    <property type="entry name" value="Immunoglobulins"/>
    <property type="match status" value="1"/>
</dbReference>
<organism evidence="8 9">
    <name type="scientific">Carboxylicivirga marina</name>
    <dbReference type="NCBI Taxonomy" id="2800988"/>
    <lineage>
        <taxon>Bacteria</taxon>
        <taxon>Pseudomonadati</taxon>
        <taxon>Bacteroidota</taxon>
        <taxon>Bacteroidia</taxon>
        <taxon>Marinilabiliales</taxon>
        <taxon>Marinilabiliaceae</taxon>
        <taxon>Carboxylicivirga</taxon>
    </lineage>
</organism>
<evidence type="ECO:0000256" key="1">
    <source>
        <dbReference type="ARBA" id="ARBA00007072"/>
    </source>
</evidence>
<name>A0ABS1HLC5_9BACT</name>
<keyword evidence="5" id="KW-0624">Polysaccharide degradation</keyword>
<feature type="domain" description="Cellulase Ig-like" evidence="7">
    <location>
        <begin position="28"/>
        <end position="101"/>
    </location>
</feature>
<reference evidence="8 9" key="1">
    <citation type="submission" date="2021-01" db="EMBL/GenBank/DDBJ databases">
        <title>Carboxyliciviraga sp.nov., isolated from coastal sediments.</title>
        <authorList>
            <person name="Lu D."/>
            <person name="Zhang T."/>
        </authorList>
    </citation>
    <scope>NUCLEOTIDE SEQUENCE [LARGE SCALE GENOMIC DNA]</scope>
    <source>
        <strain evidence="8 9">N1Y132</strain>
    </source>
</reference>
<dbReference type="InterPro" id="IPR013783">
    <property type="entry name" value="Ig-like_fold"/>
</dbReference>
<keyword evidence="3" id="KW-0119">Carbohydrate metabolism</keyword>
<dbReference type="PANTHER" id="PTHR22298">
    <property type="entry name" value="ENDO-1,4-BETA-GLUCANASE"/>
    <property type="match status" value="1"/>
</dbReference>
<proteinExistence type="inferred from homology"/>
<accession>A0ABS1HLC5</accession>
<dbReference type="CDD" id="cd02850">
    <property type="entry name" value="E_set_Cellulase_N"/>
    <property type="match status" value="1"/>
</dbReference>
<keyword evidence="9" id="KW-1185">Reference proteome</keyword>
<dbReference type="Pfam" id="PF02927">
    <property type="entry name" value="CelD_N"/>
    <property type="match status" value="1"/>
</dbReference>
<dbReference type="InterPro" id="IPR004197">
    <property type="entry name" value="Cellulase_Ig-like"/>
</dbReference>
<dbReference type="InterPro" id="IPR014756">
    <property type="entry name" value="Ig_E-set"/>
</dbReference>
<dbReference type="GO" id="GO:0016787">
    <property type="term" value="F:hydrolase activity"/>
    <property type="evidence" value="ECO:0007669"/>
    <property type="project" value="UniProtKB-KW"/>
</dbReference>
<dbReference type="InterPro" id="IPR012341">
    <property type="entry name" value="6hp_glycosidase-like_sf"/>
</dbReference>
<dbReference type="InterPro" id="IPR001701">
    <property type="entry name" value="Glyco_hydro_9"/>
</dbReference>
<dbReference type="RefSeq" id="WP_200465695.1">
    <property type="nucleotide sequence ID" value="NZ_JAENRR010000034.1"/>
</dbReference>
<dbReference type="SUPFAM" id="SSF81296">
    <property type="entry name" value="E set domains"/>
    <property type="match status" value="1"/>
</dbReference>
<dbReference type="Pfam" id="PF00759">
    <property type="entry name" value="Glyco_hydro_9"/>
    <property type="match status" value="1"/>
</dbReference>
<comment type="caution">
    <text evidence="8">The sequence shown here is derived from an EMBL/GenBank/DDBJ whole genome shotgun (WGS) entry which is preliminary data.</text>
</comment>